<evidence type="ECO:0000259" key="1">
    <source>
        <dbReference type="PROSITE" id="PS50263"/>
    </source>
</evidence>
<protein>
    <submittedName>
        <fullName evidence="2">Carbon-nitrogen hydrolase family protein</fullName>
    </submittedName>
</protein>
<evidence type="ECO:0000313" key="3">
    <source>
        <dbReference type="Proteomes" id="UP001432014"/>
    </source>
</evidence>
<organism evidence="2 3">
    <name type="scientific">Kitasatospora herbaricolor</name>
    <dbReference type="NCBI Taxonomy" id="68217"/>
    <lineage>
        <taxon>Bacteria</taxon>
        <taxon>Bacillati</taxon>
        <taxon>Actinomycetota</taxon>
        <taxon>Actinomycetes</taxon>
        <taxon>Kitasatosporales</taxon>
        <taxon>Streptomycetaceae</taxon>
        <taxon>Kitasatospora</taxon>
    </lineage>
</organism>
<keyword evidence="3" id="KW-1185">Reference proteome</keyword>
<dbReference type="Gene3D" id="3.60.110.10">
    <property type="entry name" value="Carbon-nitrogen hydrolase"/>
    <property type="match status" value="1"/>
</dbReference>
<dbReference type="SUPFAM" id="SSF56317">
    <property type="entry name" value="Carbon-nitrogen hydrolase"/>
    <property type="match status" value="1"/>
</dbReference>
<keyword evidence="2" id="KW-0378">Hydrolase</keyword>
<dbReference type="InterPro" id="IPR036526">
    <property type="entry name" value="C-N_Hydrolase_sf"/>
</dbReference>
<evidence type="ECO:0000313" key="2">
    <source>
        <dbReference type="EMBL" id="WUS61344.1"/>
    </source>
</evidence>
<dbReference type="RefSeq" id="WP_329501448.1">
    <property type="nucleotide sequence ID" value="NZ_CP108460.1"/>
</dbReference>
<dbReference type="Proteomes" id="UP001432014">
    <property type="component" value="Chromosome"/>
</dbReference>
<name>A0ABZ1WKN0_9ACTN</name>
<dbReference type="InterPro" id="IPR003010">
    <property type="entry name" value="C-N_Hydrolase"/>
</dbReference>
<proteinExistence type="predicted"/>
<gene>
    <name evidence="2" type="ORF">OG469_01980</name>
</gene>
<dbReference type="EMBL" id="CP108482">
    <property type="protein sequence ID" value="WUS61344.1"/>
    <property type="molecule type" value="Genomic_DNA"/>
</dbReference>
<dbReference type="PROSITE" id="PS50263">
    <property type="entry name" value="CN_HYDROLASE"/>
    <property type="match status" value="1"/>
</dbReference>
<reference evidence="2 3" key="1">
    <citation type="submission" date="2022-10" db="EMBL/GenBank/DDBJ databases">
        <title>The complete genomes of actinobacterial strains from the NBC collection.</title>
        <authorList>
            <person name="Joergensen T.S."/>
            <person name="Alvarez Arevalo M."/>
            <person name="Sterndorff E.B."/>
            <person name="Faurdal D."/>
            <person name="Vuksanovic O."/>
            <person name="Mourched A.-S."/>
            <person name="Charusanti P."/>
            <person name="Shaw S."/>
            <person name="Blin K."/>
            <person name="Weber T."/>
        </authorList>
    </citation>
    <scope>NUCLEOTIDE SEQUENCE [LARGE SCALE GENOMIC DNA]</scope>
    <source>
        <strain evidence="2 3">NBC_01247</strain>
    </source>
</reference>
<dbReference type="GO" id="GO:0016787">
    <property type="term" value="F:hydrolase activity"/>
    <property type="evidence" value="ECO:0007669"/>
    <property type="project" value="UniProtKB-KW"/>
</dbReference>
<accession>A0ABZ1WKN0</accession>
<feature type="domain" description="CN hydrolase" evidence="1">
    <location>
        <begin position="1"/>
        <end position="125"/>
    </location>
</feature>
<dbReference type="CDD" id="cd07197">
    <property type="entry name" value="nitrilase"/>
    <property type="match status" value="1"/>
</dbReference>
<dbReference type="Pfam" id="PF00795">
    <property type="entry name" value="CN_hydrolase"/>
    <property type="match status" value="1"/>
</dbReference>
<sequence length="197" mass="20994">MLLAAPARTELTYLYTPGRPEPTVFEVDGVRFGLAICIEANFPELFAEYERLDVDCVLVSAMVDDPARATVAQAYGTLYNYWLGYAVPAQYAANAPSGIVAPGGRWLHRAPADSRPALAIADLDLHSTEPDIDMAVALPGLGAGSPGPASTPTIAPKVTSGVRRARRSDLGWGVWPPPLTCTGEFRFGAVSSAPQHW</sequence>